<evidence type="ECO:0000256" key="1">
    <source>
        <dbReference type="ARBA" id="ARBA00004651"/>
    </source>
</evidence>
<name>A0A2J8HXG7_VIBDI</name>
<keyword evidence="5 7" id="KW-1133">Transmembrane helix</keyword>
<feature type="transmembrane region" description="Helical" evidence="7">
    <location>
        <begin position="12"/>
        <end position="36"/>
    </location>
</feature>
<dbReference type="PANTHER" id="PTHR33452:SF1">
    <property type="entry name" value="INNER MEMBRANE PROTEIN YPHA-RELATED"/>
    <property type="match status" value="1"/>
</dbReference>
<reference evidence="8 9" key="1">
    <citation type="submission" date="2018-01" db="EMBL/GenBank/DDBJ databases">
        <title>Draft genome sequences of six Vibrio diazotrophicus strains isolated from deep-sea sediments of the Baltic Sea.</title>
        <authorList>
            <person name="Castillo D."/>
            <person name="Vandieken V."/>
            <person name="Chiang O."/>
            <person name="Middelboe M."/>
        </authorList>
    </citation>
    <scope>NUCLEOTIDE SEQUENCE [LARGE SCALE GENOMIC DNA]</scope>
    <source>
        <strain evidence="8 9">60.27F</strain>
    </source>
</reference>
<dbReference type="RefSeq" id="WP_102966931.1">
    <property type="nucleotide sequence ID" value="NZ_POSK01000013.1"/>
</dbReference>
<dbReference type="EMBL" id="POSK01000013">
    <property type="protein sequence ID" value="PNI02948.1"/>
    <property type="molecule type" value="Genomic_DNA"/>
</dbReference>
<sequence>MISVIARLNQSIEWFTAQLAPVVLLICRFWVGWVFFNSGLTKITTWNSTLFLFELEYQVPLIPWEIAAYLATAAELVIPIFLVLGLFGRFSALALFAVNAIAVISYPLLWERGFYDHQLWGMMMLTVIVWGPGALSIDRWIQRKHLIVTARHEY</sequence>
<evidence type="ECO:0000256" key="3">
    <source>
        <dbReference type="ARBA" id="ARBA00022475"/>
    </source>
</evidence>
<comment type="similarity">
    <text evidence="2">Belongs to the DoxX family.</text>
</comment>
<dbReference type="OrthoDB" id="121744at2"/>
<dbReference type="Proteomes" id="UP000236449">
    <property type="component" value="Unassembled WGS sequence"/>
</dbReference>
<evidence type="ECO:0000256" key="5">
    <source>
        <dbReference type="ARBA" id="ARBA00022989"/>
    </source>
</evidence>
<feature type="transmembrane region" description="Helical" evidence="7">
    <location>
        <begin position="122"/>
        <end position="141"/>
    </location>
</feature>
<dbReference type="Pfam" id="PF07681">
    <property type="entry name" value="DoxX"/>
    <property type="match status" value="1"/>
</dbReference>
<proteinExistence type="inferred from homology"/>
<comment type="caution">
    <text evidence="8">The sequence shown here is derived from an EMBL/GenBank/DDBJ whole genome shotgun (WGS) entry which is preliminary data.</text>
</comment>
<evidence type="ECO:0000256" key="2">
    <source>
        <dbReference type="ARBA" id="ARBA00006679"/>
    </source>
</evidence>
<dbReference type="GO" id="GO:0005886">
    <property type="term" value="C:plasma membrane"/>
    <property type="evidence" value="ECO:0007669"/>
    <property type="project" value="UniProtKB-SubCell"/>
</dbReference>
<comment type="subcellular location">
    <subcellularLocation>
        <location evidence="1">Cell membrane</location>
        <topology evidence="1">Multi-pass membrane protein</topology>
    </subcellularLocation>
</comment>
<evidence type="ECO:0000256" key="7">
    <source>
        <dbReference type="SAM" id="Phobius"/>
    </source>
</evidence>
<feature type="transmembrane region" description="Helical" evidence="7">
    <location>
        <begin position="92"/>
        <end position="110"/>
    </location>
</feature>
<dbReference type="AlphaFoldDB" id="A0A2J8HXG7"/>
<organism evidence="8 9">
    <name type="scientific">Vibrio diazotrophicus</name>
    <dbReference type="NCBI Taxonomy" id="685"/>
    <lineage>
        <taxon>Bacteria</taxon>
        <taxon>Pseudomonadati</taxon>
        <taxon>Pseudomonadota</taxon>
        <taxon>Gammaproteobacteria</taxon>
        <taxon>Vibrionales</taxon>
        <taxon>Vibrionaceae</taxon>
        <taxon>Vibrio</taxon>
    </lineage>
</organism>
<keyword evidence="3" id="KW-1003">Cell membrane</keyword>
<keyword evidence="6 7" id="KW-0472">Membrane</keyword>
<feature type="transmembrane region" description="Helical" evidence="7">
    <location>
        <begin position="66"/>
        <end position="87"/>
    </location>
</feature>
<evidence type="ECO:0000313" key="8">
    <source>
        <dbReference type="EMBL" id="PNI02948.1"/>
    </source>
</evidence>
<protein>
    <submittedName>
        <fullName evidence="8">DoxX family protein</fullName>
    </submittedName>
</protein>
<dbReference type="PANTHER" id="PTHR33452">
    <property type="entry name" value="OXIDOREDUCTASE CATD-RELATED"/>
    <property type="match status" value="1"/>
</dbReference>
<keyword evidence="4 7" id="KW-0812">Transmembrane</keyword>
<evidence type="ECO:0000313" key="9">
    <source>
        <dbReference type="Proteomes" id="UP000236449"/>
    </source>
</evidence>
<dbReference type="InterPro" id="IPR032808">
    <property type="entry name" value="DoxX"/>
</dbReference>
<dbReference type="InterPro" id="IPR051907">
    <property type="entry name" value="DoxX-like_oxidoreductase"/>
</dbReference>
<evidence type="ECO:0000256" key="6">
    <source>
        <dbReference type="ARBA" id="ARBA00023136"/>
    </source>
</evidence>
<accession>A0A2J8HXG7</accession>
<evidence type="ECO:0000256" key="4">
    <source>
        <dbReference type="ARBA" id="ARBA00022692"/>
    </source>
</evidence>
<gene>
    <name evidence="8" type="ORF">C1N32_17490</name>
</gene>